<evidence type="ECO:0000256" key="1">
    <source>
        <dbReference type="SAM" id="SignalP"/>
    </source>
</evidence>
<evidence type="ECO:0000313" key="2">
    <source>
        <dbReference type="EMBL" id="MFC4478863.1"/>
    </source>
</evidence>
<protein>
    <recommendedName>
        <fullName evidence="4">Sugar-binding protein</fullName>
    </recommendedName>
</protein>
<organism evidence="2 3">
    <name type="scientific">Flavobacterium chungangensis</name>
    <dbReference type="NCBI Taxonomy" id="2708132"/>
    <lineage>
        <taxon>Bacteria</taxon>
        <taxon>Pseudomonadati</taxon>
        <taxon>Bacteroidota</taxon>
        <taxon>Flavobacteriia</taxon>
        <taxon>Flavobacteriales</taxon>
        <taxon>Flavobacteriaceae</taxon>
        <taxon>Flavobacterium</taxon>
    </lineage>
</organism>
<feature type="chain" id="PRO_5045731198" description="Sugar-binding protein" evidence="1">
    <location>
        <begin position="19"/>
        <end position="379"/>
    </location>
</feature>
<feature type="signal peptide" evidence="1">
    <location>
        <begin position="1"/>
        <end position="18"/>
    </location>
</feature>
<evidence type="ECO:0000313" key="3">
    <source>
        <dbReference type="Proteomes" id="UP001596003"/>
    </source>
</evidence>
<gene>
    <name evidence="2" type="ORF">ACFO3N_17440</name>
</gene>
<sequence length="379" mass="44986">MNKKITLLLLIFAFQCFAQTRKNNITKNILASDLTSENLKGPVKSYHLEVRYVDLNNKYNNANRIATPKGNAENVFVKYNRDGLMTQSLLGTYNDSLLVLEPMEQKDLVLYNYNEYDLVYKKALAGGQEFPSMLDQRFYTIHPNKSSYRQNHSALKDAVHEIYGLNYDEDQKNITDAVFYRTLTPNKKLEGNENVDLDDKNLKDKWHFEYNEKGLLKKIKMQRDSSLDFIIKYFRFQIKTLKAEIIFDYDAKDRLIKYTVFTIKDDVREEIGSVKYSYNERNGFVETESLFKKYPDEYYLSNVHNYTRKYNKQGDLIASLLQIESKDEELIRVKQLYLDKYYEYTYDQNDNWIECKIRVNSPESEVSAIMKRKIEYFVD</sequence>
<keyword evidence="3" id="KW-1185">Reference proteome</keyword>
<comment type="caution">
    <text evidence="2">The sequence shown here is derived from an EMBL/GenBank/DDBJ whole genome shotgun (WGS) entry which is preliminary data.</text>
</comment>
<dbReference type="Proteomes" id="UP001596003">
    <property type="component" value="Unassembled WGS sequence"/>
</dbReference>
<reference evidence="3" key="1">
    <citation type="journal article" date="2019" name="Int. J. Syst. Evol. Microbiol.">
        <title>The Global Catalogue of Microorganisms (GCM) 10K type strain sequencing project: providing services to taxonomists for standard genome sequencing and annotation.</title>
        <authorList>
            <consortium name="The Broad Institute Genomics Platform"/>
            <consortium name="The Broad Institute Genome Sequencing Center for Infectious Disease"/>
            <person name="Wu L."/>
            <person name="Ma J."/>
        </authorList>
    </citation>
    <scope>NUCLEOTIDE SEQUENCE [LARGE SCALE GENOMIC DNA]</scope>
    <source>
        <strain evidence="3">NBRC 103627</strain>
    </source>
</reference>
<accession>A0ABV8ZIS3</accession>
<name>A0ABV8ZIS3_9FLAO</name>
<evidence type="ECO:0008006" key="4">
    <source>
        <dbReference type="Google" id="ProtNLM"/>
    </source>
</evidence>
<dbReference type="RefSeq" id="WP_379799845.1">
    <property type="nucleotide sequence ID" value="NZ_JBHSFY010000011.1"/>
</dbReference>
<dbReference type="EMBL" id="JBHSFY010000011">
    <property type="protein sequence ID" value="MFC4478863.1"/>
    <property type="molecule type" value="Genomic_DNA"/>
</dbReference>
<keyword evidence="1" id="KW-0732">Signal</keyword>
<proteinExistence type="predicted"/>